<protein>
    <submittedName>
        <fullName evidence="1">Uncharacterized protein ORF100_3</fullName>
    </submittedName>
</protein>
<reference evidence="1" key="1">
    <citation type="journal article" date="2009" name="J. Mol. Evol.">
        <title>The complete mitochondrial genome sequence of the hornwort Megaceros aenigmaticus shows a mixed mode of conservative yet dynamic evolution in early land plant mitochondrial genomes.</title>
        <authorList>
            <person name="Li L."/>
            <person name="Wang B."/>
            <person name="Liu Y."/>
            <person name="Qiu Y.L."/>
        </authorList>
    </citation>
    <scope>NUCLEOTIDE SEQUENCE</scope>
</reference>
<dbReference type="GeneID" id="7804514"/>
<organism evidence="1">
    <name type="scientific">Nothoceros aenigmaticus</name>
    <dbReference type="NCBI Taxonomy" id="13813"/>
    <lineage>
        <taxon>Eukaryota</taxon>
        <taxon>Viridiplantae</taxon>
        <taxon>Streptophyta</taxon>
        <taxon>Embryophyta</taxon>
        <taxon>Anthocerotophyta</taxon>
        <taxon>Anthocerotopsida</taxon>
        <taxon>Dendrocerotidae</taxon>
        <taxon>Dendrocerotales</taxon>
        <taxon>Dendrocerotaceae</taxon>
        <taxon>Dendrocerotoideae</taxon>
        <taxon>Nothoceros</taxon>
    </lineage>
</organism>
<geneLocation type="mitochondrion" evidence="1"/>
<name>C3RYN4_9EMBR</name>
<dbReference type="RefSeq" id="YP_002860267.1">
    <property type="nucleotide sequence ID" value="NC_012651.1"/>
</dbReference>
<dbReference type="EMBL" id="EU660574">
    <property type="protein sequence ID" value="ACC86790.1"/>
    <property type="molecule type" value="Genomic_DNA"/>
</dbReference>
<sequence length="100" mass="11495">MNEGLVSLKYILEHIENHPGVRTIMNLVEPEVCLPRRGTRLFSVPRKRKSHQLTGCEYSFHSLRSQGDHFFPVPIVAKLFRNLPGGATQLTCRRSRPKDQ</sequence>
<keyword evidence="1" id="KW-0496">Mitochondrion</keyword>
<proteinExistence type="predicted"/>
<gene>
    <name evidence="1" type="primary">ORF100_3</name>
    <name evidence="1" type="ORF">MeaeMp28</name>
</gene>
<evidence type="ECO:0000313" key="1">
    <source>
        <dbReference type="EMBL" id="ACC86790.1"/>
    </source>
</evidence>
<dbReference type="AlphaFoldDB" id="C3RYN4"/>
<accession>C3RYN4</accession>